<keyword evidence="1" id="KW-0472">Membrane</keyword>
<reference evidence="2 3" key="1">
    <citation type="submission" date="2015-12" db="EMBL/GenBank/DDBJ databases">
        <title>The genome of Folsomia candida.</title>
        <authorList>
            <person name="Faddeeva A."/>
            <person name="Derks M.F."/>
            <person name="Anvar Y."/>
            <person name="Smit S."/>
            <person name="Van Straalen N."/>
            <person name="Roelofs D."/>
        </authorList>
    </citation>
    <scope>NUCLEOTIDE SEQUENCE [LARGE SCALE GENOMIC DNA]</scope>
    <source>
        <strain evidence="2 3">VU population</strain>
        <tissue evidence="2">Whole body</tissue>
    </source>
</reference>
<keyword evidence="3" id="KW-1185">Reference proteome</keyword>
<dbReference type="EMBL" id="LNIX01000026">
    <property type="protein sequence ID" value="OXA42288.1"/>
    <property type="molecule type" value="Genomic_DNA"/>
</dbReference>
<evidence type="ECO:0000313" key="2">
    <source>
        <dbReference type="EMBL" id="OXA42288.1"/>
    </source>
</evidence>
<organism evidence="2 3">
    <name type="scientific">Folsomia candida</name>
    <name type="common">Springtail</name>
    <dbReference type="NCBI Taxonomy" id="158441"/>
    <lineage>
        <taxon>Eukaryota</taxon>
        <taxon>Metazoa</taxon>
        <taxon>Ecdysozoa</taxon>
        <taxon>Arthropoda</taxon>
        <taxon>Hexapoda</taxon>
        <taxon>Collembola</taxon>
        <taxon>Entomobryomorpha</taxon>
        <taxon>Isotomoidea</taxon>
        <taxon>Isotomidae</taxon>
        <taxon>Proisotominae</taxon>
        <taxon>Folsomia</taxon>
    </lineage>
</organism>
<dbReference type="Proteomes" id="UP000198287">
    <property type="component" value="Unassembled WGS sequence"/>
</dbReference>
<gene>
    <name evidence="2" type="ORF">Fcan01_22777</name>
</gene>
<evidence type="ECO:0000313" key="3">
    <source>
        <dbReference type="Proteomes" id="UP000198287"/>
    </source>
</evidence>
<proteinExistence type="predicted"/>
<dbReference type="Gene3D" id="1.10.287.70">
    <property type="match status" value="1"/>
</dbReference>
<dbReference type="AlphaFoldDB" id="A0A226DBK8"/>
<evidence type="ECO:0000256" key="1">
    <source>
        <dbReference type="SAM" id="Phobius"/>
    </source>
</evidence>
<protein>
    <submittedName>
        <fullName evidence="2">Uncharacterized protein</fullName>
    </submittedName>
</protein>
<feature type="transmembrane region" description="Helical" evidence="1">
    <location>
        <begin position="307"/>
        <end position="325"/>
    </location>
</feature>
<sequence>MTPIIFALAYFLRMWLPRRIKHLKMCHLHKYLKMVRFSLQILTKAVATLFILVGFETAESIKISRSLSSFTQLGIRREINIVANGELIKREITDRWWGKCLLFGPEIFSTSRKIPKFNMSDAYFRTSQGIILDYYKLERNNFVRSRIVKNRYQMVIKVLLERLNLSVDACGRHRFPRNGSERHIHFGVSSYIEQSAMSGISQLIHSREQFKVKFATVKQKVYIGNFMTLISPVGWKLLVASVLVGVTLGTLLQIHISLSSKLRTAGGQKNHPISPILIVMFFVQTFLDQCNDPAVTLGRGNGLHRGIRYLYLSWLLYCFIVTATYRSNLINMFSQPGHTTHIKGLAIENENIAGMGTSSRPGQRSDVKTILDTEAATSCSKRETFQDLGKKYNQKHIQPAAIDILQGRYNYLDDSLLAEAAFEIMDKRFGVNKYAVGEETLVVEEFWANSKSLKTTTLLCRPDRSAADLSLSGNPMVMRSSQISSQRDEK</sequence>
<accession>A0A226DBK8</accession>
<feature type="transmembrane region" description="Helical" evidence="1">
    <location>
        <begin position="237"/>
        <end position="258"/>
    </location>
</feature>
<name>A0A226DBK8_FOLCA</name>
<comment type="caution">
    <text evidence="2">The sequence shown here is derived from an EMBL/GenBank/DDBJ whole genome shotgun (WGS) entry which is preliminary data.</text>
</comment>
<keyword evidence="1" id="KW-0812">Transmembrane</keyword>
<keyword evidence="1" id="KW-1133">Transmembrane helix</keyword>